<dbReference type="PANTHER" id="PTHR43335:SF4">
    <property type="entry name" value="ABC TRANSPORTER, ATP-BINDING PROTEIN"/>
    <property type="match status" value="1"/>
</dbReference>
<comment type="similarity">
    <text evidence="1">Belongs to the ABC transporter superfamily.</text>
</comment>
<dbReference type="PROSITE" id="PS00211">
    <property type="entry name" value="ABC_TRANSPORTER_1"/>
    <property type="match status" value="1"/>
</dbReference>
<evidence type="ECO:0000256" key="4">
    <source>
        <dbReference type="ARBA" id="ARBA00022840"/>
    </source>
</evidence>
<dbReference type="PANTHER" id="PTHR43335">
    <property type="entry name" value="ABC TRANSPORTER, ATP-BINDING PROTEIN"/>
    <property type="match status" value="1"/>
</dbReference>
<keyword evidence="3" id="KW-0547">Nucleotide-binding</keyword>
<evidence type="ECO:0000313" key="7">
    <source>
        <dbReference type="Proteomes" id="UP000017052"/>
    </source>
</evidence>
<organism evidence="6 7">
    <name type="scientific">Propionibacterium acidifaciens F0233</name>
    <dbReference type="NCBI Taxonomy" id="553198"/>
    <lineage>
        <taxon>Bacteria</taxon>
        <taxon>Bacillati</taxon>
        <taxon>Actinomycetota</taxon>
        <taxon>Actinomycetes</taxon>
        <taxon>Propionibacteriales</taxon>
        <taxon>Propionibacteriaceae</taxon>
        <taxon>Propionibacterium</taxon>
    </lineage>
</organism>
<dbReference type="Proteomes" id="UP000017052">
    <property type="component" value="Unassembled WGS sequence"/>
</dbReference>
<dbReference type="AlphaFoldDB" id="U2S7S5"/>
<gene>
    <name evidence="6" type="ORF">HMPREF0682_2038</name>
</gene>
<protein>
    <submittedName>
        <fullName evidence="6">ABC transporter, ATP-binding protein</fullName>
    </submittedName>
</protein>
<proteinExistence type="inferred from homology"/>
<dbReference type="Gene3D" id="3.40.50.300">
    <property type="entry name" value="P-loop containing nucleotide triphosphate hydrolases"/>
    <property type="match status" value="1"/>
</dbReference>
<dbReference type="Pfam" id="PF00005">
    <property type="entry name" value="ABC_tran"/>
    <property type="match status" value="1"/>
</dbReference>
<reference evidence="6" key="1">
    <citation type="submission" date="2013-08" db="EMBL/GenBank/DDBJ databases">
        <authorList>
            <person name="Durkin A.S."/>
            <person name="Haft D.R."/>
            <person name="McCorrison J."/>
            <person name="Torralba M."/>
            <person name="Gillis M."/>
            <person name="Haft D.H."/>
            <person name="Methe B."/>
            <person name="Sutton G."/>
            <person name="Nelson K.E."/>
        </authorList>
    </citation>
    <scope>NUCLEOTIDE SEQUENCE [LARGE SCALE GENOMIC DNA]</scope>
    <source>
        <strain evidence="6">F0233</strain>
    </source>
</reference>
<dbReference type="InterPro" id="IPR017871">
    <property type="entry name" value="ABC_transporter-like_CS"/>
</dbReference>
<dbReference type="SUPFAM" id="SSF52540">
    <property type="entry name" value="P-loop containing nucleoside triphosphate hydrolases"/>
    <property type="match status" value="1"/>
</dbReference>
<dbReference type="PROSITE" id="PS50893">
    <property type="entry name" value="ABC_TRANSPORTER_2"/>
    <property type="match status" value="1"/>
</dbReference>
<feature type="domain" description="ABC transporter" evidence="5">
    <location>
        <begin position="2"/>
        <end position="228"/>
    </location>
</feature>
<dbReference type="GO" id="GO:0016887">
    <property type="term" value="F:ATP hydrolysis activity"/>
    <property type="evidence" value="ECO:0007669"/>
    <property type="project" value="InterPro"/>
</dbReference>
<dbReference type="SMART" id="SM00382">
    <property type="entry name" value="AAA"/>
    <property type="match status" value="1"/>
</dbReference>
<keyword evidence="7" id="KW-1185">Reference proteome</keyword>
<dbReference type="OrthoDB" id="9804819at2"/>
<keyword evidence="2" id="KW-0813">Transport</keyword>
<name>U2S7S5_9ACTN</name>
<sequence>MIDVHALVKDYSGRRVVDGVSLMALNGCVTGLVGPNGAGKSTTLRMIVDLTRSTSGQALVSGCRYRDLGPYPLRRVGTLLDGAIPDGGRRAVDQLGWVARSNRIPPARVEEVLGLVGLLGSERKRVKDYSLGMRQRLGMATALLGDPETLILDEPFNGLDPDGIRWLRTLIRGHADRGGVVLVSSHLIKELESVADHVVVLSRGRVIADGATDQIRADHADLEEAYFHLVDEVERI</sequence>
<keyword evidence="4 6" id="KW-0067">ATP-binding</keyword>
<dbReference type="InterPro" id="IPR027417">
    <property type="entry name" value="P-loop_NTPase"/>
</dbReference>
<evidence type="ECO:0000256" key="2">
    <source>
        <dbReference type="ARBA" id="ARBA00022448"/>
    </source>
</evidence>
<dbReference type="RefSeq" id="WP_021796470.1">
    <property type="nucleotide sequence ID" value="NZ_ACVN02000045.1"/>
</dbReference>
<evidence type="ECO:0000256" key="3">
    <source>
        <dbReference type="ARBA" id="ARBA00022741"/>
    </source>
</evidence>
<dbReference type="InterPro" id="IPR003593">
    <property type="entry name" value="AAA+_ATPase"/>
</dbReference>
<dbReference type="InterPro" id="IPR003439">
    <property type="entry name" value="ABC_transporter-like_ATP-bd"/>
</dbReference>
<dbReference type="GO" id="GO:0005524">
    <property type="term" value="F:ATP binding"/>
    <property type="evidence" value="ECO:0007669"/>
    <property type="project" value="UniProtKB-KW"/>
</dbReference>
<evidence type="ECO:0000259" key="5">
    <source>
        <dbReference type="PROSITE" id="PS50893"/>
    </source>
</evidence>
<dbReference type="GeneID" id="95360145"/>
<accession>U2S7S5</accession>
<dbReference type="EMBL" id="ACVN02000045">
    <property type="protein sequence ID" value="ERK61703.1"/>
    <property type="molecule type" value="Genomic_DNA"/>
</dbReference>
<evidence type="ECO:0000256" key="1">
    <source>
        <dbReference type="ARBA" id="ARBA00005417"/>
    </source>
</evidence>
<evidence type="ECO:0000313" key="6">
    <source>
        <dbReference type="EMBL" id="ERK61703.1"/>
    </source>
</evidence>
<comment type="caution">
    <text evidence="6">The sequence shown here is derived from an EMBL/GenBank/DDBJ whole genome shotgun (WGS) entry which is preliminary data.</text>
</comment>